<feature type="transmembrane region" description="Helical" evidence="2">
    <location>
        <begin position="426"/>
        <end position="453"/>
    </location>
</feature>
<feature type="transmembrane region" description="Helical" evidence="2">
    <location>
        <begin position="503"/>
        <end position="524"/>
    </location>
</feature>
<feature type="transmembrane region" description="Helical" evidence="2">
    <location>
        <begin position="383"/>
        <end position="402"/>
    </location>
</feature>
<dbReference type="AlphaFoldDB" id="A0A7Z0EIZ9"/>
<feature type="region of interest" description="Disordered" evidence="1">
    <location>
        <begin position="477"/>
        <end position="501"/>
    </location>
</feature>
<feature type="transmembrane region" description="Helical" evidence="2">
    <location>
        <begin position="296"/>
        <end position="317"/>
    </location>
</feature>
<evidence type="ECO:0000313" key="3">
    <source>
        <dbReference type="EMBL" id="NYJ32862.1"/>
    </source>
</evidence>
<dbReference type="Proteomes" id="UP000572051">
    <property type="component" value="Unassembled WGS sequence"/>
</dbReference>
<comment type="caution">
    <text evidence="3">The sequence shown here is derived from an EMBL/GenBank/DDBJ whole genome shotgun (WGS) entry which is preliminary data.</text>
</comment>
<keyword evidence="2" id="KW-0472">Membrane</keyword>
<keyword evidence="4" id="KW-1185">Reference proteome</keyword>
<evidence type="ECO:0000256" key="1">
    <source>
        <dbReference type="SAM" id="MobiDB-lite"/>
    </source>
</evidence>
<sequence length="542" mass="59394">MTAEQRRPEIPSGLALTLTDQLSGGLGALKDTGRDAIGPANDEHVWSAAELKDSLARIARDQLHQQDRDPTRQEVLEYLDRSAPTVRALLYHPQDLLGLLPTALDGRGSEQDSARYWQVFAVYADLLWEYVSADTPGSRGHRHLLPLAARTRFLALSEPFRQRDSPVWEGDLHEGELAHVFGHQTWVELVRRAKEAREIWRAQLNQYQSVPLFDQASPFMIEDELRLLAFESSFSGEPLVLAEPTEATSGPQRVPPADRAVLEETVEQHLLPRFATGHAWAAVTGWKRRPRDRRPLVLFGLTGLAALTALVLTAVALSVDGWGFLPALVAVVVSYVLIGVGTVVHGRFWAMPLMLRLPAAAAVGLIVLVALHPDWWASVTISWQLLALFLTLVGASFGYLVVEARNHNSGQFQAAKGERRRDAGRVLGRAASVTLTGLAHAFLVALLGMAVIAPVFSEEGSKLTAVWYGPDASADQEPVAAAEDPANAQTDGTEKDQPPPNPLAILLAATAWCLAAGVFSQILWDDQPITAPLAHRRWRNER</sequence>
<name>A0A7Z0EIZ9_9ACTN</name>
<dbReference type="EMBL" id="JACCFS010000001">
    <property type="protein sequence ID" value="NYJ32862.1"/>
    <property type="molecule type" value="Genomic_DNA"/>
</dbReference>
<organism evidence="3 4">
    <name type="scientific">Nocardiopsis aegyptia</name>
    <dbReference type="NCBI Taxonomy" id="220378"/>
    <lineage>
        <taxon>Bacteria</taxon>
        <taxon>Bacillati</taxon>
        <taxon>Actinomycetota</taxon>
        <taxon>Actinomycetes</taxon>
        <taxon>Streptosporangiales</taxon>
        <taxon>Nocardiopsidaceae</taxon>
        <taxon>Nocardiopsis</taxon>
    </lineage>
</organism>
<feature type="transmembrane region" description="Helical" evidence="2">
    <location>
        <begin position="353"/>
        <end position="371"/>
    </location>
</feature>
<evidence type="ECO:0000256" key="2">
    <source>
        <dbReference type="SAM" id="Phobius"/>
    </source>
</evidence>
<keyword evidence="2" id="KW-1133">Transmembrane helix</keyword>
<reference evidence="3 4" key="1">
    <citation type="submission" date="2020-07" db="EMBL/GenBank/DDBJ databases">
        <title>Sequencing the genomes of 1000 actinobacteria strains.</title>
        <authorList>
            <person name="Klenk H.-P."/>
        </authorList>
    </citation>
    <scope>NUCLEOTIDE SEQUENCE [LARGE SCALE GENOMIC DNA]</scope>
    <source>
        <strain evidence="3 4">DSM 44442</strain>
    </source>
</reference>
<keyword evidence="2" id="KW-0812">Transmembrane</keyword>
<dbReference type="RefSeq" id="WP_179820830.1">
    <property type="nucleotide sequence ID" value="NZ_JACCFS010000001.1"/>
</dbReference>
<feature type="transmembrane region" description="Helical" evidence="2">
    <location>
        <begin position="323"/>
        <end position="344"/>
    </location>
</feature>
<gene>
    <name evidence="3" type="ORF">HNR10_000743</name>
</gene>
<accession>A0A7Z0EIZ9</accession>
<evidence type="ECO:0000313" key="4">
    <source>
        <dbReference type="Proteomes" id="UP000572051"/>
    </source>
</evidence>
<protein>
    <submittedName>
        <fullName evidence="3">Uncharacterized protein</fullName>
    </submittedName>
</protein>
<proteinExistence type="predicted"/>